<sequence length="140" mass="14820">MPQLVGRQELAWQSALTAAQAAMAKADELKIKIHVAVVDVAGLELAYLRHNGAFLHSAQIARDKAYTSASFGMPTGKWPEVLEDNPALKLGFPHQERFIVFGGGLPIEHQDMLLGGIGVSGGSAEQDEACALAGLEAINS</sequence>
<dbReference type="Proteomes" id="UP001156682">
    <property type="component" value="Unassembled WGS sequence"/>
</dbReference>
<evidence type="ECO:0008006" key="3">
    <source>
        <dbReference type="Google" id="ProtNLM"/>
    </source>
</evidence>
<dbReference type="Pfam" id="PF03928">
    <property type="entry name" value="HbpS-like"/>
    <property type="match status" value="1"/>
</dbReference>
<protein>
    <recommendedName>
        <fullName evidence="3">ATP:cob(I)alamin adenosyltransferase</fullName>
    </recommendedName>
</protein>
<dbReference type="InterPro" id="IPR005624">
    <property type="entry name" value="PduO/GlcC-like"/>
</dbReference>
<comment type="caution">
    <text evidence="1">The sequence shown here is derived from an EMBL/GenBank/DDBJ whole genome shotgun (WGS) entry which is preliminary data.</text>
</comment>
<dbReference type="InterPro" id="IPR038084">
    <property type="entry name" value="PduO/GlcC-like_sf"/>
</dbReference>
<dbReference type="EMBL" id="BSOR01000035">
    <property type="protein sequence ID" value="GLR64561.1"/>
    <property type="molecule type" value="Genomic_DNA"/>
</dbReference>
<keyword evidence="2" id="KW-1185">Reference proteome</keyword>
<evidence type="ECO:0000313" key="2">
    <source>
        <dbReference type="Proteomes" id="UP001156682"/>
    </source>
</evidence>
<dbReference type="InterPro" id="IPR052517">
    <property type="entry name" value="GlcG_carb_metab_protein"/>
</dbReference>
<dbReference type="RefSeq" id="WP_027851246.1">
    <property type="nucleotide sequence ID" value="NZ_BSOR01000035.1"/>
</dbReference>
<reference evidence="2" key="1">
    <citation type="journal article" date="2019" name="Int. J. Syst. Evol. Microbiol.">
        <title>The Global Catalogue of Microorganisms (GCM) 10K type strain sequencing project: providing services to taxonomists for standard genome sequencing and annotation.</title>
        <authorList>
            <consortium name="The Broad Institute Genomics Platform"/>
            <consortium name="The Broad Institute Genome Sequencing Center for Infectious Disease"/>
            <person name="Wu L."/>
            <person name="Ma J."/>
        </authorList>
    </citation>
    <scope>NUCLEOTIDE SEQUENCE [LARGE SCALE GENOMIC DNA]</scope>
    <source>
        <strain evidence="2">NBRC 100033</strain>
    </source>
</reference>
<organism evidence="1 2">
    <name type="scientific">Marinospirillum insulare</name>
    <dbReference type="NCBI Taxonomy" id="217169"/>
    <lineage>
        <taxon>Bacteria</taxon>
        <taxon>Pseudomonadati</taxon>
        <taxon>Pseudomonadota</taxon>
        <taxon>Gammaproteobacteria</taxon>
        <taxon>Oceanospirillales</taxon>
        <taxon>Oceanospirillaceae</taxon>
        <taxon>Marinospirillum</taxon>
    </lineage>
</organism>
<accession>A0ABQ6A0X8</accession>
<gene>
    <name evidence="1" type="ORF">GCM10007878_19990</name>
</gene>
<name>A0ABQ6A0X8_9GAMM</name>
<evidence type="ECO:0000313" key="1">
    <source>
        <dbReference type="EMBL" id="GLR64561.1"/>
    </source>
</evidence>
<proteinExistence type="predicted"/>
<dbReference type="PANTHER" id="PTHR34309">
    <property type="entry name" value="SLR1406 PROTEIN"/>
    <property type="match status" value="1"/>
</dbReference>
<dbReference type="Gene3D" id="3.30.450.150">
    <property type="entry name" value="Haem-degrading domain"/>
    <property type="match status" value="1"/>
</dbReference>
<dbReference type="PANTHER" id="PTHR34309:SF1">
    <property type="entry name" value="PROTEIN GLCG"/>
    <property type="match status" value="1"/>
</dbReference>
<dbReference type="SUPFAM" id="SSF143744">
    <property type="entry name" value="GlcG-like"/>
    <property type="match status" value="1"/>
</dbReference>